<proteinExistence type="predicted"/>
<name>A0A0A9FPF4_ARUDO</name>
<sequence length="69" mass="7718">MGLVKDIYSKSQKYQSGREIEGSSVNKSSFRTHPNHNNTCHGFQPVGHGLLKTLPKPQSFPIPLIKIKD</sequence>
<evidence type="ECO:0000313" key="2">
    <source>
        <dbReference type="EMBL" id="JAE13134.1"/>
    </source>
</evidence>
<accession>A0A0A9FPF4</accession>
<feature type="compositionally biased region" description="Polar residues" evidence="1">
    <location>
        <begin position="23"/>
        <end position="41"/>
    </location>
</feature>
<protein>
    <submittedName>
        <fullName evidence="2">Uncharacterized protein</fullName>
    </submittedName>
</protein>
<dbReference type="AlphaFoldDB" id="A0A0A9FPF4"/>
<reference evidence="2" key="1">
    <citation type="submission" date="2014-09" db="EMBL/GenBank/DDBJ databases">
        <authorList>
            <person name="Magalhaes I.L.F."/>
            <person name="Oliveira U."/>
            <person name="Santos F.R."/>
            <person name="Vidigal T.H.D.A."/>
            <person name="Brescovit A.D."/>
            <person name="Santos A.J."/>
        </authorList>
    </citation>
    <scope>NUCLEOTIDE SEQUENCE</scope>
    <source>
        <tissue evidence="2">Shoot tissue taken approximately 20 cm above the soil surface</tissue>
    </source>
</reference>
<dbReference type="EMBL" id="GBRH01184762">
    <property type="protein sequence ID" value="JAE13134.1"/>
    <property type="molecule type" value="Transcribed_RNA"/>
</dbReference>
<evidence type="ECO:0000256" key="1">
    <source>
        <dbReference type="SAM" id="MobiDB-lite"/>
    </source>
</evidence>
<feature type="region of interest" description="Disordered" evidence="1">
    <location>
        <begin position="1"/>
        <end position="44"/>
    </location>
</feature>
<organism evidence="2">
    <name type="scientific">Arundo donax</name>
    <name type="common">Giant reed</name>
    <name type="synonym">Donax arundinaceus</name>
    <dbReference type="NCBI Taxonomy" id="35708"/>
    <lineage>
        <taxon>Eukaryota</taxon>
        <taxon>Viridiplantae</taxon>
        <taxon>Streptophyta</taxon>
        <taxon>Embryophyta</taxon>
        <taxon>Tracheophyta</taxon>
        <taxon>Spermatophyta</taxon>
        <taxon>Magnoliopsida</taxon>
        <taxon>Liliopsida</taxon>
        <taxon>Poales</taxon>
        <taxon>Poaceae</taxon>
        <taxon>PACMAD clade</taxon>
        <taxon>Arundinoideae</taxon>
        <taxon>Arundineae</taxon>
        <taxon>Arundo</taxon>
    </lineage>
</organism>
<reference evidence="2" key="2">
    <citation type="journal article" date="2015" name="Data Brief">
        <title>Shoot transcriptome of the giant reed, Arundo donax.</title>
        <authorList>
            <person name="Barrero R.A."/>
            <person name="Guerrero F.D."/>
            <person name="Moolhuijzen P."/>
            <person name="Goolsby J.A."/>
            <person name="Tidwell J."/>
            <person name="Bellgard S.E."/>
            <person name="Bellgard M.I."/>
        </authorList>
    </citation>
    <scope>NUCLEOTIDE SEQUENCE</scope>
    <source>
        <tissue evidence="2">Shoot tissue taken approximately 20 cm above the soil surface</tissue>
    </source>
</reference>